<accession>A0ABD0KPB9</accession>
<evidence type="ECO:0000256" key="1">
    <source>
        <dbReference type="SAM" id="MobiDB-lite"/>
    </source>
</evidence>
<feature type="region of interest" description="Disordered" evidence="1">
    <location>
        <begin position="1"/>
        <end position="25"/>
    </location>
</feature>
<dbReference type="EMBL" id="JACVVK020000145">
    <property type="protein sequence ID" value="KAK7488885.1"/>
    <property type="molecule type" value="Genomic_DNA"/>
</dbReference>
<protein>
    <submittedName>
        <fullName evidence="2">Uncharacterized protein</fullName>
    </submittedName>
</protein>
<sequence length="76" mass="7964">MNKASTTHPAAASIALPTGGDTDKGRALRQLSVAGSPYKYEHSHNPADEEINTGSHGILGLDLERALKSTVYSTEG</sequence>
<name>A0ABD0KPB9_9CAEN</name>
<organism evidence="2 3">
    <name type="scientific">Batillaria attramentaria</name>
    <dbReference type="NCBI Taxonomy" id="370345"/>
    <lineage>
        <taxon>Eukaryota</taxon>
        <taxon>Metazoa</taxon>
        <taxon>Spiralia</taxon>
        <taxon>Lophotrochozoa</taxon>
        <taxon>Mollusca</taxon>
        <taxon>Gastropoda</taxon>
        <taxon>Caenogastropoda</taxon>
        <taxon>Sorbeoconcha</taxon>
        <taxon>Cerithioidea</taxon>
        <taxon>Batillariidae</taxon>
        <taxon>Batillaria</taxon>
    </lineage>
</organism>
<gene>
    <name evidence="2" type="ORF">BaRGS_00019842</name>
</gene>
<evidence type="ECO:0000313" key="2">
    <source>
        <dbReference type="EMBL" id="KAK7488885.1"/>
    </source>
</evidence>
<comment type="caution">
    <text evidence="2">The sequence shown here is derived from an EMBL/GenBank/DDBJ whole genome shotgun (WGS) entry which is preliminary data.</text>
</comment>
<dbReference type="AlphaFoldDB" id="A0ABD0KPB9"/>
<dbReference type="Proteomes" id="UP001519460">
    <property type="component" value="Unassembled WGS sequence"/>
</dbReference>
<keyword evidence="3" id="KW-1185">Reference proteome</keyword>
<evidence type="ECO:0000313" key="3">
    <source>
        <dbReference type="Proteomes" id="UP001519460"/>
    </source>
</evidence>
<proteinExistence type="predicted"/>
<reference evidence="2 3" key="1">
    <citation type="journal article" date="2023" name="Sci. Data">
        <title>Genome assembly of the Korean intertidal mud-creeper Batillaria attramentaria.</title>
        <authorList>
            <person name="Patra A.K."/>
            <person name="Ho P.T."/>
            <person name="Jun S."/>
            <person name="Lee S.J."/>
            <person name="Kim Y."/>
            <person name="Won Y.J."/>
        </authorList>
    </citation>
    <scope>NUCLEOTIDE SEQUENCE [LARGE SCALE GENOMIC DNA]</scope>
    <source>
        <strain evidence="2">Wonlab-2016</strain>
    </source>
</reference>